<name>A0A2P5WB65_GOSBA</name>
<evidence type="ECO:0000313" key="3">
    <source>
        <dbReference type="EMBL" id="PPR88326.1"/>
    </source>
</evidence>
<keyword evidence="1" id="KW-0472">Membrane</keyword>
<protein>
    <recommendedName>
        <fullName evidence="2">PGG domain-containing protein</fullName>
    </recommendedName>
</protein>
<dbReference type="InterPro" id="IPR036770">
    <property type="entry name" value="Ankyrin_rpt-contain_sf"/>
</dbReference>
<accession>A0A2P5WB65</accession>
<dbReference type="SMART" id="SM00248">
    <property type="entry name" value="ANK"/>
    <property type="match status" value="10"/>
</dbReference>
<keyword evidence="1" id="KW-0812">Transmembrane</keyword>
<proteinExistence type="predicted"/>
<feature type="transmembrane region" description="Helical" evidence="1">
    <location>
        <begin position="807"/>
        <end position="831"/>
    </location>
</feature>
<reference evidence="3 4" key="1">
    <citation type="submission" date="2015-01" db="EMBL/GenBank/DDBJ databases">
        <title>Genome of allotetraploid Gossypium barbadense reveals genomic plasticity and fiber elongation in cotton evolution.</title>
        <authorList>
            <person name="Chen X."/>
            <person name="Liu X."/>
            <person name="Zhao B."/>
            <person name="Zheng H."/>
            <person name="Hu Y."/>
            <person name="Lu G."/>
            <person name="Yang C."/>
            <person name="Chen J."/>
            <person name="Shan C."/>
            <person name="Zhang L."/>
            <person name="Zhou Y."/>
            <person name="Wang L."/>
            <person name="Guo W."/>
            <person name="Bai Y."/>
            <person name="Ruan J."/>
            <person name="Shangguan X."/>
            <person name="Mao Y."/>
            <person name="Jiang J."/>
            <person name="Zhu Y."/>
            <person name="Lei J."/>
            <person name="Kang H."/>
            <person name="Chen S."/>
            <person name="He X."/>
            <person name="Wang R."/>
            <person name="Wang Y."/>
            <person name="Chen J."/>
            <person name="Wang L."/>
            <person name="Yu S."/>
            <person name="Wang B."/>
            <person name="Wei J."/>
            <person name="Song S."/>
            <person name="Lu X."/>
            <person name="Gao Z."/>
            <person name="Gu W."/>
            <person name="Deng X."/>
            <person name="Ma D."/>
            <person name="Wang S."/>
            <person name="Liang W."/>
            <person name="Fang L."/>
            <person name="Cai C."/>
            <person name="Zhu X."/>
            <person name="Zhou B."/>
            <person name="Zhang Y."/>
            <person name="Chen Z."/>
            <person name="Xu S."/>
            <person name="Zhu R."/>
            <person name="Wang S."/>
            <person name="Zhang T."/>
            <person name="Zhao G."/>
        </authorList>
    </citation>
    <scope>NUCLEOTIDE SEQUENCE [LARGE SCALE GENOMIC DNA]</scope>
    <source>
        <strain evidence="4">cv. Xinhai21</strain>
        <tissue evidence="3">Leaf</tissue>
    </source>
</reference>
<dbReference type="InterPro" id="IPR002110">
    <property type="entry name" value="Ankyrin_rpt"/>
</dbReference>
<dbReference type="AlphaFoldDB" id="A0A2P5WB65"/>
<dbReference type="Gene3D" id="1.25.40.20">
    <property type="entry name" value="Ankyrin repeat-containing domain"/>
    <property type="match status" value="3"/>
</dbReference>
<feature type="domain" description="PGG" evidence="2">
    <location>
        <begin position="718"/>
        <end position="828"/>
    </location>
</feature>
<feature type="transmembrane region" description="Helical" evidence="1">
    <location>
        <begin position="762"/>
        <end position="787"/>
    </location>
</feature>
<organism evidence="3 4">
    <name type="scientific">Gossypium barbadense</name>
    <name type="common">Sea Island cotton</name>
    <name type="synonym">Hibiscus barbadensis</name>
    <dbReference type="NCBI Taxonomy" id="3634"/>
    <lineage>
        <taxon>Eukaryota</taxon>
        <taxon>Viridiplantae</taxon>
        <taxon>Streptophyta</taxon>
        <taxon>Embryophyta</taxon>
        <taxon>Tracheophyta</taxon>
        <taxon>Spermatophyta</taxon>
        <taxon>Magnoliopsida</taxon>
        <taxon>eudicotyledons</taxon>
        <taxon>Gunneridae</taxon>
        <taxon>Pentapetalae</taxon>
        <taxon>rosids</taxon>
        <taxon>malvids</taxon>
        <taxon>Malvales</taxon>
        <taxon>Malvaceae</taxon>
        <taxon>Malvoideae</taxon>
        <taxon>Gossypium</taxon>
    </lineage>
</organism>
<dbReference type="OrthoDB" id="1923662at2759"/>
<evidence type="ECO:0000313" key="4">
    <source>
        <dbReference type="Proteomes" id="UP000239757"/>
    </source>
</evidence>
<feature type="transmembrane region" description="Helical" evidence="1">
    <location>
        <begin position="843"/>
        <end position="862"/>
    </location>
</feature>
<dbReference type="PANTHER" id="PTHR24177:SF215">
    <property type="entry name" value="PGG DOMAIN-CONTAINING PROTEIN"/>
    <property type="match status" value="1"/>
</dbReference>
<sequence length="893" mass="101688">MGMEKEVIISKSEMNNKFHDMIVAYTKLLANDFQWLEATYKQNHEALFNPITVCGDTMFHVAAYRGSEAMLQTLVELVPQTKRREVLKMKNVYGNTVLHELVTTAQAEAADLLMKEVLFSDGLNHEDYIREREEILADRNKLGETPLFRAVEYGNMSMVKYLAIQIEGMGGNLHKHYTRDHDGLSILHIAVIGQHFVFINLGIGDQISIYIYLQSGDETNKFQICMVLTTKLLANDFQWLEATYKQNHEALFNPITVCGDTMFHVAAYRGSEAMLQTLVELVPQTKRREVLKMKNVYGNTVLHELVTTAQAEAADLLMKEVLFSDGLNHEDYIREREEILADRNKLGETPLFRAVEYGNMSMVKYLAIQIEGMGGNLHKHYTRDHDGLSILHIAVIGQHFDTANWLVERYPQLATYKDNNGKTTLHLLASMTTSFKSSSFLSGLFEEFIYYCLPDEACNGDESDKLPIALHNKDLEQGEPSKAPNQPGHSKGFKWYYSVLQCLKSGWKKIDRVWGQKQLHTSAIKLARHLVRTDTSWFQPHQSEEDDTICLERNDDKEEEKVKKIAAAKKEKSSEPDTPLFIAATTGIVEIVNEILDKYPQAIEHINKSGQNILHVATLYRTYKVYDLVVKKKEKKNRLVRGIDNNGCTILHHAADTVYYRGGTKPTPALKLQQELEWFETVKNEIPGHFTLHRNKNNMTADQLFNDRHNDKLQDAQEWVKNTSESCSTVAVLVAGVVFAAAYSAPGGFHDSGQPILLERPLYSFFTVMDVAGLASSLTSVVIFLSILTSSLEYKDFENTIPRNLSLGFTFLFFSVTTTMLTFTATILLLVHLEKKWTASLTYAAAFLPICIFALFQFPLYYQYFIVAVKGIFNFIRKNMPGNWEFLHIKGDF</sequence>
<dbReference type="InterPro" id="IPR026961">
    <property type="entry name" value="PGG_dom"/>
</dbReference>
<dbReference type="Pfam" id="PF13962">
    <property type="entry name" value="PGG"/>
    <property type="match status" value="1"/>
</dbReference>
<dbReference type="Proteomes" id="UP000239757">
    <property type="component" value="Unassembled WGS sequence"/>
</dbReference>
<dbReference type="SUPFAM" id="SSF48403">
    <property type="entry name" value="Ankyrin repeat"/>
    <property type="match status" value="3"/>
</dbReference>
<evidence type="ECO:0000259" key="2">
    <source>
        <dbReference type="Pfam" id="PF13962"/>
    </source>
</evidence>
<dbReference type="PANTHER" id="PTHR24177">
    <property type="entry name" value="CASKIN"/>
    <property type="match status" value="1"/>
</dbReference>
<keyword evidence="1" id="KW-1133">Transmembrane helix</keyword>
<evidence type="ECO:0000256" key="1">
    <source>
        <dbReference type="SAM" id="Phobius"/>
    </source>
</evidence>
<dbReference type="GO" id="GO:0016020">
    <property type="term" value="C:membrane"/>
    <property type="evidence" value="ECO:0007669"/>
    <property type="project" value="TreeGrafter"/>
</dbReference>
<gene>
    <name evidence="3" type="ORF">GOBAR_AA32362</name>
</gene>
<dbReference type="EMBL" id="KZ668312">
    <property type="protein sequence ID" value="PPR88326.1"/>
    <property type="molecule type" value="Genomic_DNA"/>
</dbReference>